<dbReference type="InterPro" id="IPR031515">
    <property type="entry name" value="DUF5095"/>
</dbReference>
<dbReference type="Pfam" id="PF17016">
    <property type="entry name" value="DUF5095"/>
    <property type="match status" value="1"/>
</dbReference>
<dbReference type="HOGENOM" id="CLU_082796_0_0_1"/>
<dbReference type="OMA" id="PFNTNIK"/>
<accession>R0M7M2</accession>
<sequence length="281" mass="33297">MKCKEKKSFDEDKNPKRVKEEISLVNFETDDPFEIFFDNYKENIEEILQPEDNNENVELLDTKEPKSSKSKLTDNDFMNILKFTKIEKPLKKCNVFGICQQLKILSNNELDGFKITLYKFPFEMNLKFDNSEIIKKIFLIFVSSLKDAFKKYKEEKKEFFVKFNCDFLHFGSELKTTKGLKKILLANEINFTEEDEYIHIPFNEICLVVDLILNINLTVTSTIPFVLSKYPFENSMVYSVNMKKIRTIKQEGKIYISYILNGPIWLEFCDDLLEHNNKIVW</sequence>
<proteinExistence type="predicted"/>
<name>R0M7M2_NOSB1</name>
<organism evidence="1 2">
    <name type="scientific">Nosema bombycis (strain CQ1 / CVCC 102059)</name>
    <name type="common">Microsporidian parasite</name>
    <name type="synonym">Pebrine of silkworm</name>
    <dbReference type="NCBI Taxonomy" id="578461"/>
    <lineage>
        <taxon>Eukaryota</taxon>
        <taxon>Fungi</taxon>
        <taxon>Fungi incertae sedis</taxon>
        <taxon>Microsporidia</taxon>
        <taxon>Nosematidae</taxon>
        <taxon>Nosema</taxon>
    </lineage>
</organism>
<dbReference type="VEuPathDB" id="MicrosporidiaDB:NBO_44g0002"/>
<evidence type="ECO:0000313" key="2">
    <source>
        <dbReference type="Proteomes" id="UP000016927"/>
    </source>
</evidence>
<protein>
    <submittedName>
        <fullName evidence="1">Uncharacterized protein</fullName>
    </submittedName>
</protein>
<dbReference type="Proteomes" id="UP000016927">
    <property type="component" value="Unassembled WGS sequence"/>
</dbReference>
<gene>
    <name evidence="1" type="ORF">NBO_44g0002</name>
</gene>
<reference evidence="1 2" key="1">
    <citation type="journal article" date="2013" name="BMC Genomics">
        <title>Comparative genomics of parasitic silkworm microsporidia reveal an association between genome expansion and host adaptation.</title>
        <authorList>
            <person name="Pan G."/>
            <person name="Xu J."/>
            <person name="Li T."/>
            <person name="Xia Q."/>
            <person name="Liu S.L."/>
            <person name="Zhang G."/>
            <person name="Li S."/>
            <person name="Li C."/>
            <person name="Liu H."/>
            <person name="Yang L."/>
            <person name="Liu T."/>
            <person name="Zhang X."/>
            <person name="Wu Z."/>
            <person name="Fan W."/>
            <person name="Dang X."/>
            <person name="Xiang H."/>
            <person name="Tao M."/>
            <person name="Li Y."/>
            <person name="Hu J."/>
            <person name="Li Z."/>
            <person name="Lin L."/>
            <person name="Luo J."/>
            <person name="Geng L."/>
            <person name="Wang L."/>
            <person name="Long M."/>
            <person name="Wan Y."/>
            <person name="He N."/>
            <person name="Zhang Z."/>
            <person name="Lu C."/>
            <person name="Keeling P.J."/>
            <person name="Wang J."/>
            <person name="Xiang Z."/>
            <person name="Zhou Z."/>
        </authorList>
    </citation>
    <scope>NUCLEOTIDE SEQUENCE [LARGE SCALE GENOMIC DNA]</scope>
    <source>
        <strain evidence="2">CQ1 / CVCC 102059</strain>
    </source>
</reference>
<dbReference type="AlphaFoldDB" id="R0M7M2"/>
<dbReference type="EMBL" id="KB908952">
    <property type="protein sequence ID" value="EOB13984.1"/>
    <property type="molecule type" value="Genomic_DNA"/>
</dbReference>
<keyword evidence="2" id="KW-1185">Reference proteome</keyword>
<evidence type="ECO:0000313" key="1">
    <source>
        <dbReference type="EMBL" id="EOB13984.1"/>
    </source>
</evidence>
<dbReference type="OrthoDB" id="2190512at2759"/>